<dbReference type="InterPro" id="IPR036227">
    <property type="entry name" value="Ribosomal_uL15/eL18_sf"/>
</dbReference>
<dbReference type="GO" id="GO:0006412">
    <property type="term" value="P:translation"/>
    <property type="evidence" value="ECO:0007669"/>
    <property type="project" value="InterPro"/>
</dbReference>
<dbReference type="InterPro" id="IPR021131">
    <property type="entry name" value="Ribosomal_uL15/eL18"/>
</dbReference>
<evidence type="ECO:0000256" key="1">
    <source>
        <dbReference type="ARBA" id="ARBA00007320"/>
    </source>
</evidence>
<evidence type="ECO:0000256" key="4">
    <source>
        <dbReference type="ARBA" id="ARBA00035497"/>
    </source>
</evidence>
<dbReference type="Proteomes" id="UP000188273">
    <property type="component" value="Chromosome"/>
</dbReference>
<keyword evidence="9" id="KW-1185">Reference proteome</keyword>
<dbReference type="PANTHER" id="PTHR12934:SF11">
    <property type="entry name" value="LARGE RIBOSOMAL SUBUNIT PROTEIN UL15M"/>
    <property type="match status" value="1"/>
</dbReference>
<evidence type="ECO:0000256" key="6">
    <source>
        <dbReference type="RuleBase" id="RU003889"/>
    </source>
</evidence>
<evidence type="ECO:0000256" key="3">
    <source>
        <dbReference type="ARBA" id="ARBA00023274"/>
    </source>
</evidence>
<dbReference type="KEGG" id="pbu:L21SP3_01218"/>
<proteinExistence type="inferred from homology"/>
<keyword evidence="3 5" id="KW-0687">Ribonucleoprotein</keyword>
<accession>A0A1Q2HQ94</accession>
<dbReference type="PANTHER" id="PTHR12934">
    <property type="entry name" value="50S RIBOSOMAL PROTEIN L15"/>
    <property type="match status" value="1"/>
</dbReference>
<comment type="similarity">
    <text evidence="1 5">Belongs to the universal ribosomal protein uL15 family.</text>
</comment>
<evidence type="ECO:0000259" key="7">
    <source>
        <dbReference type="Pfam" id="PF00828"/>
    </source>
</evidence>
<dbReference type="SUPFAM" id="SSF52080">
    <property type="entry name" value="Ribosomal proteins L15p and L18e"/>
    <property type="match status" value="1"/>
</dbReference>
<dbReference type="NCBIfam" id="TIGR01071">
    <property type="entry name" value="rplO_bact"/>
    <property type="match status" value="1"/>
</dbReference>
<evidence type="ECO:0000256" key="2">
    <source>
        <dbReference type="ARBA" id="ARBA00022980"/>
    </source>
</evidence>
<gene>
    <name evidence="8" type="primary">rplO</name>
    <name evidence="8" type="ORF">L21SP3_01218</name>
</gene>
<dbReference type="Gene3D" id="3.100.10.10">
    <property type="match status" value="1"/>
</dbReference>
<reference evidence="9" key="1">
    <citation type="submission" date="2017-02" db="EMBL/GenBank/DDBJ databases">
        <title>Comparative genomics and description of representatives of a novel lineage of planctomycetes thriving in anoxic sediments.</title>
        <authorList>
            <person name="Spring S."/>
            <person name="Bunk B."/>
            <person name="Sproer C."/>
            <person name="Klenk H.-P."/>
        </authorList>
    </citation>
    <scope>NUCLEOTIDE SEQUENCE [LARGE SCALE GENOMIC DNA]</scope>
    <source>
        <strain evidence="9">L21-RPul-D3</strain>
    </source>
</reference>
<feature type="domain" description="Large ribosomal subunit protein uL15/eL18" evidence="7">
    <location>
        <begin position="29"/>
        <end position="97"/>
    </location>
</feature>
<dbReference type="Pfam" id="PF00828">
    <property type="entry name" value="Ribosomal_L27A"/>
    <property type="match status" value="1"/>
</dbReference>
<keyword evidence="2 5" id="KW-0689">Ribosomal protein</keyword>
<protein>
    <recommendedName>
        <fullName evidence="4 6">50S ribosomal protein L15</fullName>
    </recommendedName>
</protein>
<name>A0A1Q2HQ94_9BACT</name>
<evidence type="ECO:0000313" key="8">
    <source>
        <dbReference type="EMBL" id="AQQ09413.1"/>
    </source>
</evidence>
<dbReference type="InterPro" id="IPR005749">
    <property type="entry name" value="Ribosomal_uL15_bac-type"/>
</dbReference>
<dbReference type="STRING" id="1940790.L21SP3_01218"/>
<evidence type="ECO:0000313" key="9">
    <source>
        <dbReference type="Proteomes" id="UP000188273"/>
    </source>
</evidence>
<evidence type="ECO:0000256" key="5">
    <source>
        <dbReference type="RuleBase" id="RU003888"/>
    </source>
</evidence>
<sequence>MFAGGNIPVFRRLPRVGFSNYHFANNYEIVNVVQLEKYFDDGSTVGVEQLAEHGLVGSSSSRVKILGDGHLTKKLTVQAHKFSKSAQEKISSCGGTASVVA</sequence>
<organism evidence="8 9">
    <name type="scientific">Sedimentisphaera cyanobacteriorum</name>
    <dbReference type="NCBI Taxonomy" id="1940790"/>
    <lineage>
        <taxon>Bacteria</taxon>
        <taxon>Pseudomonadati</taxon>
        <taxon>Planctomycetota</taxon>
        <taxon>Phycisphaerae</taxon>
        <taxon>Sedimentisphaerales</taxon>
        <taxon>Sedimentisphaeraceae</taxon>
        <taxon>Sedimentisphaera</taxon>
    </lineage>
</organism>
<dbReference type="GO" id="GO:0022625">
    <property type="term" value="C:cytosolic large ribosomal subunit"/>
    <property type="evidence" value="ECO:0007669"/>
    <property type="project" value="TreeGrafter"/>
</dbReference>
<dbReference type="InterPro" id="IPR001196">
    <property type="entry name" value="Ribosomal_uL15_CS"/>
</dbReference>
<dbReference type="EMBL" id="CP019633">
    <property type="protein sequence ID" value="AQQ09413.1"/>
    <property type="molecule type" value="Genomic_DNA"/>
</dbReference>
<dbReference type="PROSITE" id="PS00475">
    <property type="entry name" value="RIBOSOMAL_L15"/>
    <property type="match status" value="1"/>
</dbReference>
<dbReference type="GO" id="GO:0003735">
    <property type="term" value="F:structural constituent of ribosome"/>
    <property type="evidence" value="ECO:0007669"/>
    <property type="project" value="InterPro"/>
</dbReference>
<dbReference type="AlphaFoldDB" id="A0A1Q2HQ94"/>